<dbReference type="GO" id="GO:0032259">
    <property type="term" value="P:methylation"/>
    <property type="evidence" value="ECO:0007669"/>
    <property type="project" value="UniProtKB-KW"/>
</dbReference>
<sequence length="219" mass="24522">MHRIHSNMDMKRVISIEDYHWRANNVYTPVYPFLSKKIIEGFGIVEGICLDVGCCGGYFGISMATLTNLKIILMDIDDTALKIARAKVSENNLGDRIQVTFGDVHEIPLLDSSVNMVISRSSLQFWDDYTKAFGEIFRVLVPGGAAYIGSGFGNIEIKTEVGKTMREIDPLWGIAKDSNKPEDRVIKLEEAMDKNGICQYEIINDDGGVWLALRKPSIK</sequence>
<reference evidence="2 3" key="1">
    <citation type="journal article" date="2020" name="mSystems">
        <title>Defining Genomic and Predicted Metabolic Features of the Acetobacterium Genus.</title>
        <authorList>
            <person name="Ross D.E."/>
            <person name="Marshall C.W."/>
            <person name="Gulliver D."/>
            <person name="May H.D."/>
            <person name="Norman R.S."/>
        </authorList>
    </citation>
    <scope>NUCLEOTIDE SEQUENCE [LARGE SCALE GENOMIC DNA]</scope>
    <source>
        <strain evidence="2 3">DSM 9173</strain>
    </source>
</reference>
<evidence type="ECO:0000313" key="3">
    <source>
        <dbReference type="Proteomes" id="UP000653358"/>
    </source>
</evidence>
<dbReference type="GO" id="GO:0008168">
    <property type="term" value="F:methyltransferase activity"/>
    <property type="evidence" value="ECO:0007669"/>
    <property type="project" value="UniProtKB-KW"/>
</dbReference>
<dbReference type="InterPro" id="IPR029063">
    <property type="entry name" value="SAM-dependent_MTases_sf"/>
</dbReference>
<organism evidence="2 3">
    <name type="scientific">Acetobacterium tundrae</name>
    <dbReference type="NCBI Taxonomy" id="132932"/>
    <lineage>
        <taxon>Bacteria</taxon>
        <taxon>Bacillati</taxon>
        <taxon>Bacillota</taxon>
        <taxon>Clostridia</taxon>
        <taxon>Eubacteriales</taxon>
        <taxon>Eubacteriaceae</taxon>
        <taxon>Acetobacterium</taxon>
    </lineage>
</organism>
<evidence type="ECO:0000313" key="2">
    <source>
        <dbReference type="EMBL" id="MBC3797684.1"/>
    </source>
</evidence>
<proteinExistence type="predicted"/>
<dbReference type="Proteomes" id="UP000653358">
    <property type="component" value="Unassembled WGS sequence"/>
</dbReference>
<keyword evidence="2" id="KW-0808">Transferase</keyword>
<comment type="caution">
    <text evidence="2">The sequence shown here is derived from an EMBL/GenBank/DDBJ whole genome shotgun (WGS) entry which is preliminary data.</text>
</comment>
<protein>
    <submittedName>
        <fullName evidence="2">Methyltransferase domain-containing protein</fullName>
    </submittedName>
</protein>
<dbReference type="CDD" id="cd02440">
    <property type="entry name" value="AdoMet_MTases"/>
    <property type="match status" value="1"/>
</dbReference>
<name>A0ABR6WMM7_9FIRM</name>
<keyword evidence="3" id="KW-1185">Reference proteome</keyword>
<dbReference type="SUPFAM" id="SSF53335">
    <property type="entry name" value="S-adenosyl-L-methionine-dependent methyltransferases"/>
    <property type="match status" value="1"/>
</dbReference>
<dbReference type="Gene3D" id="3.40.50.150">
    <property type="entry name" value="Vaccinia Virus protein VP39"/>
    <property type="match status" value="1"/>
</dbReference>
<evidence type="ECO:0000259" key="1">
    <source>
        <dbReference type="Pfam" id="PF08241"/>
    </source>
</evidence>
<gene>
    <name evidence="2" type="ORF">GH807_11570</name>
</gene>
<dbReference type="EMBL" id="WJBB01000014">
    <property type="protein sequence ID" value="MBC3797684.1"/>
    <property type="molecule type" value="Genomic_DNA"/>
</dbReference>
<dbReference type="InterPro" id="IPR013216">
    <property type="entry name" value="Methyltransf_11"/>
</dbReference>
<feature type="domain" description="Methyltransferase type 11" evidence="1">
    <location>
        <begin position="50"/>
        <end position="148"/>
    </location>
</feature>
<dbReference type="Pfam" id="PF08241">
    <property type="entry name" value="Methyltransf_11"/>
    <property type="match status" value="1"/>
</dbReference>
<keyword evidence="2" id="KW-0489">Methyltransferase</keyword>
<accession>A0ABR6WMM7</accession>